<dbReference type="GO" id="GO:0030288">
    <property type="term" value="C:outer membrane-bounded periplasmic space"/>
    <property type="evidence" value="ECO:0007669"/>
    <property type="project" value="TreeGrafter"/>
</dbReference>
<feature type="chain" id="PRO_5012728669" evidence="1">
    <location>
        <begin position="20"/>
        <end position="430"/>
    </location>
</feature>
<dbReference type="Proteomes" id="UP000185568">
    <property type="component" value="Unassembled WGS sequence"/>
</dbReference>
<dbReference type="EMBL" id="MSDU01000017">
    <property type="protein sequence ID" value="OLN22448.1"/>
    <property type="molecule type" value="Genomic_DNA"/>
</dbReference>
<evidence type="ECO:0000313" key="3">
    <source>
        <dbReference type="Proteomes" id="UP000185568"/>
    </source>
</evidence>
<evidence type="ECO:0000313" key="2">
    <source>
        <dbReference type="EMBL" id="OLN22448.1"/>
    </source>
</evidence>
<evidence type="ECO:0000256" key="1">
    <source>
        <dbReference type="SAM" id="SignalP"/>
    </source>
</evidence>
<name>A0A1Q8Q541_9BACI</name>
<dbReference type="InterPro" id="IPR051922">
    <property type="entry name" value="Bact_Sporulation_Assoc"/>
</dbReference>
<dbReference type="AlphaFoldDB" id="A0A1Q8Q541"/>
<dbReference type="PROSITE" id="PS51257">
    <property type="entry name" value="PROKAR_LIPOPROTEIN"/>
    <property type="match status" value="1"/>
</dbReference>
<dbReference type="PANTHER" id="PTHR30032:SF4">
    <property type="entry name" value="AMIDASE ENHANCER"/>
    <property type="match status" value="1"/>
</dbReference>
<accession>A0A1Q8Q541</accession>
<keyword evidence="3" id="KW-1185">Reference proteome</keyword>
<dbReference type="RefSeq" id="WP_075398405.1">
    <property type="nucleotide sequence ID" value="NZ_MSDU01000017.1"/>
</dbReference>
<dbReference type="STRING" id="1714264.BTO30_09035"/>
<protein>
    <submittedName>
        <fullName evidence="2">ArsR family transcriptional regulator</fullName>
    </submittedName>
</protein>
<organism evidence="2 3">
    <name type="scientific">Domibacillus antri</name>
    <dbReference type="NCBI Taxonomy" id="1714264"/>
    <lineage>
        <taxon>Bacteria</taxon>
        <taxon>Bacillati</taxon>
        <taxon>Bacillota</taxon>
        <taxon>Bacilli</taxon>
        <taxon>Bacillales</taxon>
        <taxon>Bacillaceae</taxon>
        <taxon>Domibacillus</taxon>
    </lineage>
</organism>
<keyword evidence="1" id="KW-0732">Signal</keyword>
<comment type="caution">
    <text evidence="2">The sequence shown here is derived from an EMBL/GenBank/DDBJ whole genome shotgun (WGS) entry which is preliminary data.</text>
</comment>
<dbReference type="PANTHER" id="PTHR30032">
    <property type="entry name" value="N-ACETYLMURAMOYL-L-ALANINE AMIDASE-RELATED"/>
    <property type="match status" value="1"/>
</dbReference>
<feature type="signal peptide" evidence="1">
    <location>
        <begin position="1"/>
        <end position="19"/>
    </location>
</feature>
<gene>
    <name evidence="2" type="ORF">BTO30_09035</name>
</gene>
<reference evidence="2 3" key="1">
    <citation type="submission" date="2016-12" db="EMBL/GenBank/DDBJ databases">
        <title>Domibacillus antri genome sequencing.</title>
        <authorList>
            <person name="Verma A."/>
            <person name="Krishnamurthi S."/>
        </authorList>
    </citation>
    <scope>NUCLEOTIDE SEQUENCE [LARGE SCALE GENOMIC DNA]</scope>
    <source>
        <strain evidence="2 3">XD80</strain>
    </source>
</reference>
<sequence length="430" mass="46802">MKKSFKGFVIVTALSAALAACSNDDSNNMDHENMDEMDHENMEGMDHEEGETSSGVSAEKLAEFAAPPEQMNEKAQENLLTVNTKNTTRLNTQDPTEMSLLVSQTIWPATHQENQPGTVILVPDDNWQIGLAAADLIHHPNNGPVLLTNKNELSDETLNEINRLNPKGNKEGTQVMMMGDISENVSNQLSQFEVERIDGTDPAQFAAAVDKKYADVSGGEFPEGVIIVSSEEEAKEYSIPAINWIAHMPEPVLYVNKDGIPEATKTALQERENASLYILGPSSIVSDEIETELGEYGNVTRIAGEDPVSNAIEFAKFKDEETSFGWGLTDPGHGVSFVSSATPELALAAAPFSHLGKHAPMIWLENGKMNESVYDFLASLKPTFQDDPTQGPYNHGYIIGGQDAVSFQSQGIIDDKLEIVQEDGEGHGGH</sequence>
<dbReference type="OrthoDB" id="1399160at2"/>
<proteinExistence type="predicted"/>